<accession>X1A503</accession>
<dbReference type="AlphaFoldDB" id="X1A503"/>
<comment type="caution">
    <text evidence="1">The sequence shown here is derived from an EMBL/GenBank/DDBJ whole genome shotgun (WGS) entry which is preliminary data.</text>
</comment>
<dbReference type="EMBL" id="BART01012126">
    <property type="protein sequence ID" value="GAG77215.1"/>
    <property type="molecule type" value="Genomic_DNA"/>
</dbReference>
<gene>
    <name evidence="1" type="ORF">S01H4_25472</name>
</gene>
<proteinExistence type="predicted"/>
<name>X1A503_9ZZZZ</name>
<reference evidence="1" key="1">
    <citation type="journal article" date="2014" name="Front. Microbiol.">
        <title>High frequency of phylogenetically diverse reductive dehalogenase-homologous genes in deep subseafloor sedimentary metagenomes.</title>
        <authorList>
            <person name="Kawai M."/>
            <person name="Futagami T."/>
            <person name="Toyoda A."/>
            <person name="Takaki Y."/>
            <person name="Nishi S."/>
            <person name="Hori S."/>
            <person name="Arai W."/>
            <person name="Tsubouchi T."/>
            <person name="Morono Y."/>
            <person name="Uchiyama I."/>
            <person name="Ito T."/>
            <person name="Fujiyama A."/>
            <person name="Inagaki F."/>
            <person name="Takami H."/>
        </authorList>
    </citation>
    <scope>NUCLEOTIDE SEQUENCE</scope>
    <source>
        <strain evidence="1">Expedition CK06-06</strain>
    </source>
</reference>
<sequence length="131" mass="15694">MKIRYVKLPTNEIYNLLKVRNRTCWDYFPELRPFWWETETIQLREQIEVLFKEKFNNKTRHYTRLRNSIKAHGMRNPIQVITGRPRDTSGKPDTIKLFPPELQQKSFLLLVQTNDMKKNCQKLANGGIQTT</sequence>
<evidence type="ECO:0000313" key="1">
    <source>
        <dbReference type="EMBL" id="GAG77215.1"/>
    </source>
</evidence>
<organism evidence="1">
    <name type="scientific">marine sediment metagenome</name>
    <dbReference type="NCBI Taxonomy" id="412755"/>
    <lineage>
        <taxon>unclassified sequences</taxon>
        <taxon>metagenomes</taxon>
        <taxon>ecological metagenomes</taxon>
    </lineage>
</organism>
<protein>
    <submittedName>
        <fullName evidence="1">Uncharacterized protein</fullName>
    </submittedName>
</protein>